<evidence type="ECO:0000259" key="5">
    <source>
        <dbReference type="Pfam" id="PF00296"/>
    </source>
</evidence>
<reference evidence="7" key="1">
    <citation type="journal article" date="2019" name="Int. J. Syst. Evol. Microbiol.">
        <title>The Global Catalogue of Microorganisms (GCM) 10K type strain sequencing project: providing services to taxonomists for standard genome sequencing and annotation.</title>
        <authorList>
            <consortium name="The Broad Institute Genomics Platform"/>
            <consortium name="The Broad Institute Genome Sequencing Center for Infectious Disease"/>
            <person name="Wu L."/>
            <person name="Ma J."/>
        </authorList>
    </citation>
    <scope>NUCLEOTIDE SEQUENCE [LARGE SCALE GENOMIC DNA]</scope>
    <source>
        <strain evidence="7">ZS-22-S1</strain>
    </source>
</reference>
<sequence length="335" mass="37062">MSSHLEVIGTATVPWLPPTHDFRPGLAALARRAEDNGFTGLLVFYDHMVLDPWAVAGVLLQETTTLVPLVAMQPYTMPPFTAAKTIASLTSLYHRRIDLNIVTGAAPEELHQIGESLDHDGRYERAVEYVTLVRRLLSSGGPVTWDSGHYQYRNLRTNTRLPEHLLPRIFVPGSSAAGRDLVDSVGHVAITHPEPVDRFAESFAATHNGSGVSMGIRVGMVARPTDEEAWAFALDGHQVDRASRLRTLLKRESESDWNRRLALLASEADVHDEVYWTGLYSTGRTGAPLLVGSYDQVARYLGRYLALGVTKLLLTRVDSEHDFHHTNAVLTRLGN</sequence>
<evidence type="ECO:0000256" key="4">
    <source>
        <dbReference type="ARBA" id="ARBA00023033"/>
    </source>
</evidence>
<evidence type="ECO:0000313" key="6">
    <source>
        <dbReference type="EMBL" id="MFC4857322.1"/>
    </source>
</evidence>
<dbReference type="PANTHER" id="PTHR42847:SF4">
    <property type="entry name" value="ALKANESULFONATE MONOOXYGENASE-RELATED"/>
    <property type="match status" value="1"/>
</dbReference>
<evidence type="ECO:0000313" key="7">
    <source>
        <dbReference type="Proteomes" id="UP001595859"/>
    </source>
</evidence>
<evidence type="ECO:0000256" key="2">
    <source>
        <dbReference type="ARBA" id="ARBA00022643"/>
    </source>
</evidence>
<dbReference type="Pfam" id="PF00296">
    <property type="entry name" value="Bac_luciferase"/>
    <property type="match status" value="1"/>
</dbReference>
<dbReference type="InterPro" id="IPR036661">
    <property type="entry name" value="Luciferase-like_sf"/>
</dbReference>
<gene>
    <name evidence="6" type="ORF">ACFPCV_27815</name>
</gene>
<dbReference type="Proteomes" id="UP001595859">
    <property type="component" value="Unassembled WGS sequence"/>
</dbReference>
<protein>
    <submittedName>
        <fullName evidence="6">LLM class flavin-dependent oxidoreductase</fullName>
    </submittedName>
</protein>
<keyword evidence="3" id="KW-0560">Oxidoreductase</keyword>
<evidence type="ECO:0000256" key="3">
    <source>
        <dbReference type="ARBA" id="ARBA00023002"/>
    </source>
</evidence>
<dbReference type="PANTHER" id="PTHR42847">
    <property type="entry name" value="ALKANESULFONATE MONOOXYGENASE"/>
    <property type="match status" value="1"/>
</dbReference>
<dbReference type="InterPro" id="IPR011251">
    <property type="entry name" value="Luciferase-like_dom"/>
</dbReference>
<evidence type="ECO:0000256" key="1">
    <source>
        <dbReference type="ARBA" id="ARBA00022630"/>
    </source>
</evidence>
<name>A0ABV9S7Y5_9PSEU</name>
<dbReference type="InterPro" id="IPR050172">
    <property type="entry name" value="SsuD_RutA_monooxygenase"/>
</dbReference>
<accession>A0ABV9S7Y5</accession>
<dbReference type="Gene3D" id="3.20.20.30">
    <property type="entry name" value="Luciferase-like domain"/>
    <property type="match status" value="1"/>
</dbReference>
<comment type="caution">
    <text evidence="6">The sequence shown here is derived from an EMBL/GenBank/DDBJ whole genome shotgun (WGS) entry which is preliminary data.</text>
</comment>
<keyword evidence="1" id="KW-0285">Flavoprotein</keyword>
<keyword evidence="2" id="KW-0288">FMN</keyword>
<dbReference type="EMBL" id="JBHSIS010000017">
    <property type="protein sequence ID" value="MFC4857322.1"/>
    <property type="molecule type" value="Genomic_DNA"/>
</dbReference>
<keyword evidence="4" id="KW-0503">Monooxygenase</keyword>
<dbReference type="SUPFAM" id="SSF51679">
    <property type="entry name" value="Bacterial luciferase-like"/>
    <property type="match status" value="1"/>
</dbReference>
<feature type="domain" description="Luciferase-like" evidence="5">
    <location>
        <begin position="26"/>
        <end position="310"/>
    </location>
</feature>
<keyword evidence="7" id="KW-1185">Reference proteome</keyword>
<organism evidence="6 7">
    <name type="scientific">Actinophytocola glycyrrhizae</name>
    <dbReference type="NCBI Taxonomy" id="2044873"/>
    <lineage>
        <taxon>Bacteria</taxon>
        <taxon>Bacillati</taxon>
        <taxon>Actinomycetota</taxon>
        <taxon>Actinomycetes</taxon>
        <taxon>Pseudonocardiales</taxon>
        <taxon>Pseudonocardiaceae</taxon>
    </lineage>
</organism>
<proteinExistence type="predicted"/>